<dbReference type="Proteomes" id="UP001597045">
    <property type="component" value="Unassembled WGS sequence"/>
</dbReference>
<evidence type="ECO:0000256" key="3">
    <source>
        <dbReference type="ARBA" id="ARBA00023008"/>
    </source>
</evidence>
<dbReference type="CDD" id="cd04202">
    <property type="entry name" value="CuRO_D2_2dMcoN_like"/>
    <property type="match status" value="1"/>
</dbReference>
<dbReference type="InterPro" id="IPR011706">
    <property type="entry name" value="Cu-oxidase_C"/>
</dbReference>
<evidence type="ECO:0000259" key="4">
    <source>
        <dbReference type="Pfam" id="PF07731"/>
    </source>
</evidence>
<keyword evidence="3" id="KW-0186">Copper</keyword>
<sequence length="179" mass="19815">DSDGHTVKAGMPGEDVDLAAYGTPAPTPFGADSRFDQETTLYMDYMFFGFYDGSLRTTYSLNGRLFPDTPMLTVRDGDLVRITFVNRSIEDHPMHPHGHVLQVLSHNGKPVTGSPWWTDTLNVEPGGTYEVAFRADNPGVWMDHCHNFQHAAGGMTMHLAYDGITEPYRAGRATGNHPE</sequence>
<accession>A0ABW3MI71</accession>
<keyword evidence="2" id="KW-0560">Oxidoreductase</keyword>
<dbReference type="Pfam" id="PF07731">
    <property type="entry name" value="Cu-oxidase_2"/>
    <property type="match status" value="1"/>
</dbReference>
<name>A0ABW3MI71_9PSEU</name>
<keyword evidence="1" id="KW-0479">Metal-binding</keyword>
<proteinExistence type="predicted"/>
<dbReference type="Gene3D" id="2.60.40.420">
    <property type="entry name" value="Cupredoxins - blue copper proteins"/>
    <property type="match status" value="1"/>
</dbReference>
<evidence type="ECO:0000256" key="2">
    <source>
        <dbReference type="ARBA" id="ARBA00023002"/>
    </source>
</evidence>
<gene>
    <name evidence="5" type="ORF">ACFQ1S_35025</name>
</gene>
<dbReference type="InterPro" id="IPR008972">
    <property type="entry name" value="Cupredoxin"/>
</dbReference>
<dbReference type="InterPro" id="IPR045087">
    <property type="entry name" value="Cu-oxidase_fam"/>
</dbReference>
<dbReference type="PROSITE" id="PS00080">
    <property type="entry name" value="MULTICOPPER_OXIDASE2"/>
    <property type="match status" value="1"/>
</dbReference>
<comment type="caution">
    <text evidence="5">The sequence shown here is derived from an EMBL/GenBank/DDBJ whole genome shotgun (WGS) entry which is preliminary data.</text>
</comment>
<feature type="domain" description="Plastocyanin-like" evidence="4">
    <location>
        <begin position="57"/>
        <end position="160"/>
    </location>
</feature>
<keyword evidence="6" id="KW-1185">Reference proteome</keyword>
<evidence type="ECO:0000256" key="1">
    <source>
        <dbReference type="ARBA" id="ARBA00022723"/>
    </source>
</evidence>
<dbReference type="InterPro" id="IPR002355">
    <property type="entry name" value="Cu_oxidase_Cu_BS"/>
</dbReference>
<dbReference type="PANTHER" id="PTHR11709:SF394">
    <property type="entry name" value="FI03373P-RELATED"/>
    <property type="match status" value="1"/>
</dbReference>
<evidence type="ECO:0000313" key="6">
    <source>
        <dbReference type="Proteomes" id="UP001597045"/>
    </source>
</evidence>
<organism evidence="5 6">
    <name type="scientific">Kibdelosporangium lantanae</name>
    <dbReference type="NCBI Taxonomy" id="1497396"/>
    <lineage>
        <taxon>Bacteria</taxon>
        <taxon>Bacillati</taxon>
        <taxon>Actinomycetota</taxon>
        <taxon>Actinomycetes</taxon>
        <taxon>Pseudonocardiales</taxon>
        <taxon>Pseudonocardiaceae</taxon>
        <taxon>Kibdelosporangium</taxon>
    </lineage>
</organism>
<dbReference type="SUPFAM" id="SSF49503">
    <property type="entry name" value="Cupredoxins"/>
    <property type="match status" value="1"/>
</dbReference>
<dbReference type="EMBL" id="JBHTIS010002791">
    <property type="protein sequence ID" value="MFD1050372.1"/>
    <property type="molecule type" value="Genomic_DNA"/>
</dbReference>
<feature type="non-terminal residue" evidence="5">
    <location>
        <position position="1"/>
    </location>
</feature>
<evidence type="ECO:0000313" key="5">
    <source>
        <dbReference type="EMBL" id="MFD1050372.1"/>
    </source>
</evidence>
<reference evidence="6" key="1">
    <citation type="journal article" date="2019" name="Int. J. Syst. Evol. Microbiol.">
        <title>The Global Catalogue of Microorganisms (GCM) 10K type strain sequencing project: providing services to taxonomists for standard genome sequencing and annotation.</title>
        <authorList>
            <consortium name="The Broad Institute Genomics Platform"/>
            <consortium name="The Broad Institute Genome Sequencing Center for Infectious Disease"/>
            <person name="Wu L."/>
            <person name="Ma J."/>
        </authorList>
    </citation>
    <scope>NUCLEOTIDE SEQUENCE [LARGE SCALE GENOMIC DNA]</scope>
    <source>
        <strain evidence="6">JCM 31486</strain>
    </source>
</reference>
<dbReference type="PANTHER" id="PTHR11709">
    <property type="entry name" value="MULTI-COPPER OXIDASE"/>
    <property type="match status" value="1"/>
</dbReference>
<protein>
    <submittedName>
        <fullName evidence="5">Multicopper oxidase domain-containing protein</fullName>
    </submittedName>
</protein>